<evidence type="ECO:0000313" key="7">
    <source>
        <dbReference type="Proteomes" id="UP000339690"/>
    </source>
</evidence>
<evidence type="ECO:0000259" key="4">
    <source>
        <dbReference type="PROSITE" id="PS50932"/>
    </source>
</evidence>
<evidence type="ECO:0000259" key="5">
    <source>
        <dbReference type="PROSITE" id="PS50943"/>
    </source>
</evidence>
<evidence type="ECO:0000313" key="6">
    <source>
        <dbReference type="EMBL" id="QGH33656.1"/>
    </source>
</evidence>
<dbReference type="SUPFAM" id="SSF53822">
    <property type="entry name" value="Periplasmic binding protein-like I"/>
    <property type="match status" value="1"/>
</dbReference>
<protein>
    <submittedName>
        <fullName evidence="6">Substrate-binding domain-containing protein</fullName>
    </submittedName>
</protein>
<keyword evidence="1" id="KW-0805">Transcription regulation</keyword>
<feature type="domain" description="HTH lacI-type" evidence="4">
    <location>
        <begin position="10"/>
        <end position="63"/>
    </location>
</feature>
<sequence>MMEMSYMKNPTIKDVAREANTSKSTVSRYLNGAKVKKKTEKALEEAIKKLNYFPNANARRLVSDRAQVIGIIVDDISNFFYSDILRGIENVINKFGFHCAYYSRTSYYQGEWGFMDLAREKQVDGLILVSFLKRSKIFMKQIMELQLPVALIGDAEFEDDIFSVDVNNQLGLEKLVHYLAKMGHKNIAYIEGPDEFSATYWRKQGFERALDQIGLSYNSDYVFKSDWTESGGYQTMERILENKDITAVIASNDEMAIGSIRCAHEHNYRVPQDVSVVGFDDILVSKWIYPALTTVKQPLYKMGQAAAKHMVSHLVDKNDCTNKQKRLLLEPEIIIRQSCKQV</sequence>
<dbReference type="Proteomes" id="UP000339690">
    <property type="component" value="Chromosome"/>
</dbReference>
<feature type="domain" description="HTH cro/C1-type" evidence="5">
    <location>
        <begin position="11"/>
        <end position="53"/>
    </location>
</feature>
<accession>A0A5Q2TG65</accession>
<keyword evidence="7" id="KW-1185">Reference proteome</keyword>
<dbReference type="Gene3D" id="3.40.50.2300">
    <property type="match status" value="2"/>
</dbReference>
<dbReference type="InterPro" id="IPR028082">
    <property type="entry name" value="Peripla_BP_I"/>
</dbReference>
<dbReference type="InterPro" id="IPR000843">
    <property type="entry name" value="HTH_LacI"/>
</dbReference>
<dbReference type="PANTHER" id="PTHR30146">
    <property type="entry name" value="LACI-RELATED TRANSCRIPTIONAL REPRESSOR"/>
    <property type="match status" value="1"/>
</dbReference>
<dbReference type="Pfam" id="PF13377">
    <property type="entry name" value="Peripla_BP_3"/>
    <property type="match status" value="1"/>
</dbReference>
<evidence type="ECO:0000256" key="3">
    <source>
        <dbReference type="ARBA" id="ARBA00023163"/>
    </source>
</evidence>
<dbReference type="GO" id="GO:0000976">
    <property type="term" value="F:transcription cis-regulatory region binding"/>
    <property type="evidence" value="ECO:0007669"/>
    <property type="project" value="TreeGrafter"/>
</dbReference>
<dbReference type="InterPro" id="IPR010982">
    <property type="entry name" value="Lambda_DNA-bd_dom_sf"/>
</dbReference>
<evidence type="ECO:0000256" key="1">
    <source>
        <dbReference type="ARBA" id="ARBA00023015"/>
    </source>
</evidence>
<organism evidence="6 7">
    <name type="scientific">Gracilibacillus salitolerans</name>
    <dbReference type="NCBI Taxonomy" id="2663022"/>
    <lineage>
        <taxon>Bacteria</taxon>
        <taxon>Bacillati</taxon>
        <taxon>Bacillota</taxon>
        <taxon>Bacilli</taxon>
        <taxon>Bacillales</taxon>
        <taxon>Bacillaceae</taxon>
        <taxon>Gracilibacillus</taxon>
    </lineage>
</organism>
<dbReference type="KEGG" id="grc:GI584_06320"/>
<keyword evidence="3" id="KW-0804">Transcription</keyword>
<dbReference type="CDD" id="cd06267">
    <property type="entry name" value="PBP1_LacI_sugar_binding-like"/>
    <property type="match status" value="1"/>
</dbReference>
<dbReference type="SUPFAM" id="SSF47413">
    <property type="entry name" value="lambda repressor-like DNA-binding domains"/>
    <property type="match status" value="1"/>
</dbReference>
<dbReference type="EMBL" id="CP045915">
    <property type="protein sequence ID" value="QGH33656.1"/>
    <property type="molecule type" value="Genomic_DNA"/>
</dbReference>
<name>A0A5Q2TG65_9BACI</name>
<gene>
    <name evidence="6" type="ORF">GI584_06320</name>
</gene>
<reference evidence="6 7" key="1">
    <citation type="submission" date="2019-11" db="EMBL/GenBank/DDBJ databases">
        <title>Gracilibacillus salitolerans sp. nov., a moderate halophile isolated from a saline soil in northwest China.</title>
        <authorList>
            <person name="Gan L."/>
        </authorList>
    </citation>
    <scope>NUCLEOTIDE SEQUENCE [LARGE SCALE GENOMIC DNA]</scope>
    <source>
        <strain evidence="6 7">SCU50</strain>
    </source>
</reference>
<dbReference type="InterPro" id="IPR001387">
    <property type="entry name" value="Cro/C1-type_HTH"/>
</dbReference>
<dbReference type="PROSITE" id="PS50932">
    <property type="entry name" value="HTH_LACI_2"/>
    <property type="match status" value="1"/>
</dbReference>
<dbReference type="InterPro" id="IPR046335">
    <property type="entry name" value="LacI/GalR-like_sensor"/>
</dbReference>
<dbReference type="Gene3D" id="1.10.260.40">
    <property type="entry name" value="lambda repressor-like DNA-binding domains"/>
    <property type="match status" value="1"/>
</dbReference>
<dbReference type="PANTHER" id="PTHR30146:SF109">
    <property type="entry name" value="HTH-TYPE TRANSCRIPTIONAL REGULATOR GALS"/>
    <property type="match status" value="1"/>
</dbReference>
<proteinExistence type="predicted"/>
<dbReference type="GO" id="GO:0003700">
    <property type="term" value="F:DNA-binding transcription factor activity"/>
    <property type="evidence" value="ECO:0007669"/>
    <property type="project" value="TreeGrafter"/>
</dbReference>
<dbReference type="Pfam" id="PF00356">
    <property type="entry name" value="LacI"/>
    <property type="match status" value="1"/>
</dbReference>
<evidence type="ECO:0000256" key="2">
    <source>
        <dbReference type="ARBA" id="ARBA00023125"/>
    </source>
</evidence>
<keyword evidence="2" id="KW-0238">DNA-binding</keyword>
<dbReference type="CDD" id="cd01392">
    <property type="entry name" value="HTH_LacI"/>
    <property type="match status" value="1"/>
</dbReference>
<dbReference type="PROSITE" id="PS50943">
    <property type="entry name" value="HTH_CROC1"/>
    <property type="match status" value="1"/>
</dbReference>
<dbReference type="AlphaFoldDB" id="A0A5Q2TG65"/>
<dbReference type="SMART" id="SM00354">
    <property type="entry name" value="HTH_LACI"/>
    <property type="match status" value="1"/>
</dbReference>